<name>A0ACC1T4L7_9APHY</name>
<comment type="caution">
    <text evidence="1">The sequence shown here is derived from an EMBL/GenBank/DDBJ whole genome shotgun (WGS) entry which is preliminary data.</text>
</comment>
<organism evidence="1 2">
    <name type="scientific">Phlebia brevispora</name>
    <dbReference type="NCBI Taxonomy" id="194682"/>
    <lineage>
        <taxon>Eukaryota</taxon>
        <taxon>Fungi</taxon>
        <taxon>Dikarya</taxon>
        <taxon>Basidiomycota</taxon>
        <taxon>Agaricomycotina</taxon>
        <taxon>Agaricomycetes</taxon>
        <taxon>Polyporales</taxon>
        <taxon>Meruliaceae</taxon>
        <taxon>Phlebia</taxon>
    </lineage>
</organism>
<dbReference type="EMBL" id="JANHOG010000583">
    <property type="protein sequence ID" value="KAJ3553066.1"/>
    <property type="molecule type" value="Genomic_DNA"/>
</dbReference>
<gene>
    <name evidence="1" type="ORF">NM688_g3817</name>
</gene>
<keyword evidence="2" id="KW-1185">Reference proteome</keyword>
<evidence type="ECO:0000313" key="2">
    <source>
        <dbReference type="Proteomes" id="UP001148662"/>
    </source>
</evidence>
<evidence type="ECO:0000313" key="1">
    <source>
        <dbReference type="EMBL" id="KAJ3553066.1"/>
    </source>
</evidence>
<sequence length="440" mass="49529">MPESFPLHNFPPELSNMVHQEMKGLDSATVLRASLVSKKWHNIFFAAAHNTLELEGYRRDEEHSTGAPFETDVLPFSVILGRLQEAKEEIRDAARTLILRGPTETKRFLMGADGVALAPPRVTLCLCNAFLTALPRVHTLEIQDVSWERCSPEDVHFVEELTTTIATPKPNLQAIELRRVSCSSSTVHPLLLLRLAHKLRRLRLEGVEGPTNGTIGAKPPIDAISLRCETEHMGYFYLTLTKWQTNTFSALQFTNITEEVLDDVGVIVSRNKQSLQELELTFTEHCDQSYNDILARLHIAQSRNLKLFGIGVSAGGHRPTDHLWMSYLAWHALAAAPATVTQVKLQINLPSTPHIAPNQIWTKDTWEMFDRQMERFQDLRSFEATFNFGVPDNVPSQTRKTLTVEGSDYSQLTRVLPCLKGAQSQPPRDSMTDDTQRSLG</sequence>
<accession>A0ACC1T4L7</accession>
<reference evidence="1" key="1">
    <citation type="submission" date="2022-07" db="EMBL/GenBank/DDBJ databases">
        <title>Genome Sequence of Phlebia brevispora.</title>
        <authorList>
            <person name="Buettner E."/>
        </authorList>
    </citation>
    <scope>NUCLEOTIDE SEQUENCE</scope>
    <source>
        <strain evidence="1">MPL23</strain>
    </source>
</reference>
<protein>
    <submittedName>
        <fullName evidence="1">Uncharacterized protein</fullName>
    </submittedName>
</protein>
<proteinExistence type="predicted"/>
<dbReference type="Proteomes" id="UP001148662">
    <property type="component" value="Unassembled WGS sequence"/>
</dbReference>